<dbReference type="Proteomes" id="UP000095285">
    <property type="component" value="Unassembled WGS sequence"/>
</dbReference>
<feature type="domain" description="K Homology" evidence="4">
    <location>
        <begin position="157"/>
        <end position="249"/>
    </location>
</feature>
<dbReference type="InterPro" id="IPR004087">
    <property type="entry name" value="KH_dom"/>
</dbReference>
<dbReference type="WBParaSite" id="EN70_7403">
    <property type="protein sequence ID" value="EN70_7403"/>
    <property type="gene ID" value="EN70_7403"/>
</dbReference>
<dbReference type="Pfam" id="PF22675">
    <property type="entry name" value="KH-I_KHDC4-BBP"/>
    <property type="match status" value="1"/>
</dbReference>
<sequence length="509" mass="56143">MSDSEKNVEAVPNLDFKESEATEDSNTGTTTESLTTESINSNNLETMDSVTGDGKDGAEHMEQSTIASAGAEIGDGGKQRFNKDLKDANAKYLARLVEEMEDLRTLPNTFHLRHAVRLVNEEIAKIREIVGQVVEVDDDGTEPSPIPETPAPGTDQEATMVKLSTTTRGEKYNFVGRILGPRGMTAKQLEEESGCRIMIRGRGSTREGGSHRQNIHNDHLKEELHVLVQCEDFEEVAKEKMKRAVECIRHMLIPPPEGEDELKRKQLMELSIINGTYRPTIASRIALRNRPLQAPFNFGHIRTENVIRKVNNFPMFANGGSIEDRRATFYDPRTGINFPYRNAQHYPYNAYTVNTRQALASLGFDMDAFEVTDYYGKRMNRASVSIPGSQAATATTAAAAAQYSQHYGFGAPLMDPFTMQYMWNPAISSPMFGVFDNSSNALAREYYNQVMAGFAPTINGEGASFGDGIVQSSNAPPVNLQQYITAAALLNGTPNFRNDGSGDGPSGYH</sequence>
<evidence type="ECO:0000313" key="5">
    <source>
        <dbReference type="Proteomes" id="UP000095285"/>
    </source>
</evidence>
<dbReference type="Gene3D" id="3.30.1370.10">
    <property type="entry name" value="K Homology domain, type 1"/>
    <property type="match status" value="1"/>
</dbReference>
<keyword evidence="5" id="KW-1185">Reference proteome</keyword>
<protein>
    <submittedName>
        <fullName evidence="6">KH domain-containing protein</fullName>
    </submittedName>
</protein>
<dbReference type="GO" id="GO:0003729">
    <property type="term" value="F:mRNA binding"/>
    <property type="evidence" value="ECO:0007669"/>
    <property type="project" value="TreeGrafter"/>
</dbReference>
<dbReference type="STRING" id="7209.A0A1I7VXT8"/>
<keyword evidence="1 2" id="KW-0694">RNA-binding</keyword>
<feature type="region of interest" description="Disordered" evidence="3">
    <location>
        <begin position="1"/>
        <end position="58"/>
    </location>
</feature>
<dbReference type="GO" id="GO:0005634">
    <property type="term" value="C:nucleus"/>
    <property type="evidence" value="ECO:0007669"/>
    <property type="project" value="TreeGrafter"/>
</dbReference>
<feature type="compositionally biased region" description="Low complexity" evidence="3">
    <location>
        <begin position="25"/>
        <end position="44"/>
    </location>
</feature>
<dbReference type="InterPro" id="IPR055256">
    <property type="entry name" value="KH_1_KHDC4/BBP-like"/>
</dbReference>
<accession>A0A1I7VXT8</accession>
<dbReference type="SUPFAM" id="SSF54791">
    <property type="entry name" value="Eukaryotic type KH-domain (KH-domain type I)"/>
    <property type="match status" value="1"/>
</dbReference>
<organism evidence="5 6">
    <name type="scientific">Loa loa</name>
    <name type="common">Eye worm</name>
    <name type="synonym">Filaria loa</name>
    <dbReference type="NCBI Taxonomy" id="7209"/>
    <lineage>
        <taxon>Eukaryota</taxon>
        <taxon>Metazoa</taxon>
        <taxon>Ecdysozoa</taxon>
        <taxon>Nematoda</taxon>
        <taxon>Chromadorea</taxon>
        <taxon>Rhabditida</taxon>
        <taxon>Spirurina</taxon>
        <taxon>Spiruromorpha</taxon>
        <taxon>Filarioidea</taxon>
        <taxon>Onchocercidae</taxon>
        <taxon>Loa</taxon>
    </lineage>
</organism>
<reference evidence="6" key="2">
    <citation type="submission" date="2016-11" db="UniProtKB">
        <authorList>
            <consortium name="WormBaseParasite"/>
        </authorList>
    </citation>
    <scope>IDENTIFICATION</scope>
</reference>
<dbReference type="PANTHER" id="PTHR11208:SF125">
    <property type="entry name" value="KH DOMAIN-CONTAINING RNA-BINDING PROTEIN QKI"/>
    <property type="match status" value="1"/>
</dbReference>
<name>A0A1I7VXT8_LOALO</name>
<evidence type="ECO:0000256" key="3">
    <source>
        <dbReference type="SAM" id="MobiDB-lite"/>
    </source>
</evidence>
<dbReference type="InterPro" id="IPR045071">
    <property type="entry name" value="BBP-like"/>
</dbReference>
<reference evidence="5" key="1">
    <citation type="submission" date="2012-04" db="EMBL/GenBank/DDBJ databases">
        <title>The Genome Sequence of Loa loa.</title>
        <authorList>
            <consortium name="The Broad Institute Genome Sequencing Platform"/>
            <consortium name="Broad Institute Genome Sequencing Center for Infectious Disease"/>
            <person name="Nutman T.B."/>
            <person name="Fink D.L."/>
            <person name="Russ C."/>
            <person name="Young S."/>
            <person name="Zeng Q."/>
            <person name="Gargeya S."/>
            <person name="Alvarado L."/>
            <person name="Berlin A."/>
            <person name="Chapman S.B."/>
            <person name="Chen Z."/>
            <person name="Freedman E."/>
            <person name="Gellesch M."/>
            <person name="Goldberg J."/>
            <person name="Griggs A."/>
            <person name="Gujja S."/>
            <person name="Heilman E.R."/>
            <person name="Heiman D."/>
            <person name="Howarth C."/>
            <person name="Mehta T."/>
            <person name="Neiman D."/>
            <person name="Pearson M."/>
            <person name="Roberts A."/>
            <person name="Saif S."/>
            <person name="Shea T."/>
            <person name="Shenoy N."/>
            <person name="Sisk P."/>
            <person name="Stolte C."/>
            <person name="Sykes S."/>
            <person name="White J."/>
            <person name="Yandava C."/>
            <person name="Haas B."/>
            <person name="Henn M.R."/>
            <person name="Nusbaum C."/>
            <person name="Birren B."/>
        </authorList>
    </citation>
    <scope>NUCLEOTIDE SEQUENCE [LARGE SCALE GENOMIC DNA]</scope>
</reference>
<evidence type="ECO:0000256" key="2">
    <source>
        <dbReference type="PROSITE-ProRule" id="PRU00117"/>
    </source>
</evidence>
<evidence type="ECO:0000313" key="6">
    <source>
        <dbReference type="WBParaSite" id="EN70_7403"/>
    </source>
</evidence>
<proteinExistence type="predicted"/>
<evidence type="ECO:0000259" key="4">
    <source>
        <dbReference type="SMART" id="SM00322"/>
    </source>
</evidence>
<evidence type="ECO:0000256" key="1">
    <source>
        <dbReference type="ARBA" id="ARBA00022884"/>
    </source>
</evidence>
<dbReference type="PANTHER" id="PTHR11208">
    <property type="entry name" value="RNA-BINDING PROTEIN RELATED"/>
    <property type="match status" value="1"/>
</dbReference>
<dbReference type="PROSITE" id="PS50084">
    <property type="entry name" value="KH_TYPE_1"/>
    <property type="match status" value="1"/>
</dbReference>
<dbReference type="InterPro" id="IPR036612">
    <property type="entry name" value="KH_dom_type_1_sf"/>
</dbReference>
<dbReference type="SMART" id="SM00322">
    <property type="entry name" value="KH"/>
    <property type="match status" value="1"/>
</dbReference>
<dbReference type="AlphaFoldDB" id="A0A1I7VXT8"/>
<dbReference type="GO" id="GO:0048024">
    <property type="term" value="P:regulation of mRNA splicing, via spliceosome"/>
    <property type="evidence" value="ECO:0007669"/>
    <property type="project" value="TreeGrafter"/>
</dbReference>
<dbReference type="eggNOG" id="KOG1588">
    <property type="taxonomic scope" value="Eukaryota"/>
</dbReference>